<evidence type="ECO:0008006" key="4">
    <source>
        <dbReference type="Google" id="ProtNLM"/>
    </source>
</evidence>
<dbReference type="STRING" id="571932.SAMN05421743_107116"/>
<reference evidence="3" key="1">
    <citation type="submission" date="2016-10" db="EMBL/GenBank/DDBJ databases">
        <authorList>
            <person name="Varghese N."/>
            <person name="Submissions S."/>
        </authorList>
    </citation>
    <scope>NUCLEOTIDE SEQUENCE [LARGE SCALE GENOMIC DNA]</scope>
    <source>
        <strain evidence="3">CCM7597</strain>
    </source>
</reference>
<dbReference type="InterPro" id="IPR035218">
    <property type="entry name" value="DUF5327"/>
</dbReference>
<sequence>MAISNQAVLKKMMNEIQEAMQKNGETSSVREHVRAIRLLCDLMLDERPEESTGSSAFPDPTEVNEPTTAEIRKMMGDIPSSRQQTNQQKKQTIDHEEANGDSIFDF</sequence>
<proteinExistence type="predicted"/>
<dbReference type="AlphaFoldDB" id="A0A1H4DGA2"/>
<dbReference type="Proteomes" id="UP000198584">
    <property type="component" value="Unassembled WGS sequence"/>
</dbReference>
<feature type="compositionally biased region" description="Polar residues" evidence="1">
    <location>
        <begin position="80"/>
        <end position="90"/>
    </location>
</feature>
<evidence type="ECO:0000313" key="3">
    <source>
        <dbReference type="Proteomes" id="UP000198584"/>
    </source>
</evidence>
<evidence type="ECO:0000313" key="2">
    <source>
        <dbReference type="EMBL" id="SEA71588.1"/>
    </source>
</evidence>
<gene>
    <name evidence="2" type="ORF">SAMN05421743_107116</name>
</gene>
<protein>
    <recommendedName>
        <fullName evidence="4">YwdI family protein</fullName>
    </recommendedName>
</protein>
<name>A0A1H4DGA2_9BACI</name>
<organism evidence="2 3">
    <name type="scientific">Thalassobacillus cyri</name>
    <dbReference type="NCBI Taxonomy" id="571932"/>
    <lineage>
        <taxon>Bacteria</taxon>
        <taxon>Bacillati</taxon>
        <taxon>Bacillota</taxon>
        <taxon>Bacilli</taxon>
        <taxon>Bacillales</taxon>
        <taxon>Bacillaceae</taxon>
        <taxon>Thalassobacillus</taxon>
    </lineage>
</organism>
<dbReference type="Pfam" id="PF17261">
    <property type="entry name" value="DUF5327"/>
    <property type="match status" value="1"/>
</dbReference>
<dbReference type="EMBL" id="FNQR01000007">
    <property type="protein sequence ID" value="SEA71588.1"/>
    <property type="molecule type" value="Genomic_DNA"/>
</dbReference>
<evidence type="ECO:0000256" key="1">
    <source>
        <dbReference type="SAM" id="MobiDB-lite"/>
    </source>
</evidence>
<keyword evidence="3" id="KW-1185">Reference proteome</keyword>
<feature type="region of interest" description="Disordered" evidence="1">
    <location>
        <begin position="75"/>
        <end position="106"/>
    </location>
</feature>
<dbReference type="OrthoDB" id="2692029at2"/>
<dbReference type="RefSeq" id="WP_093044896.1">
    <property type="nucleotide sequence ID" value="NZ_FNQR01000007.1"/>
</dbReference>
<accession>A0A1H4DGA2</accession>